<dbReference type="Pfam" id="PF00266">
    <property type="entry name" value="Aminotran_5"/>
    <property type="match status" value="1"/>
</dbReference>
<dbReference type="InterPro" id="IPR016454">
    <property type="entry name" value="Cysteine_dSase"/>
</dbReference>
<name>A0A518AWS5_9BACT</name>
<dbReference type="PANTHER" id="PTHR11601">
    <property type="entry name" value="CYSTEINE DESULFURYLASE FAMILY MEMBER"/>
    <property type="match status" value="1"/>
</dbReference>
<comment type="similarity">
    <text evidence="2">Belongs to the class-V pyridoxal-phosphate-dependent aminotransferase family. NifS/IscS subfamily.</text>
</comment>
<evidence type="ECO:0000256" key="1">
    <source>
        <dbReference type="ARBA" id="ARBA00001933"/>
    </source>
</evidence>
<dbReference type="AlphaFoldDB" id="A0A518AWS5"/>
<dbReference type="EMBL" id="CP036278">
    <property type="protein sequence ID" value="QDU59173.1"/>
    <property type="molecule type" value="Genomic_DNA"/>
</dbReference>
<evidence type="ECO:0000256" key="8">
    <source>
        <dbReference type="ARBA" id="ARBA00023014"/>
    </source>
</evidence>
<evidence type="ECO:0000256" key="4">
    <source>
        <dbReference type="ARBA" id="ARBA00022679"/>
    </source>
</evidence>
<protein>
    <recommendedName>
        <fullName evidence="3">cysteine desulfurase</fullName>
        <ecNumber evidence="3">2.8.1.7</ecNumber>
    </recommendedName>
</protein>
<dbReference type="InterPro" id="IPR015424">
    <property type="entry name" value="PyrdxlP-dep_Trfase"/>
</dbReference>
<dbReference type="GO" id="GO:0046872">
    <property type="term" value="F:metal ion binding"/>
    <property type="evidence" value="ECO:0007669"/>
    <property type="project" value="UniProtKB-KW"/>
</dbReference>
<dbReference type="GO" id="GO:0031071">
    <property type="term" value="F:cysteine desulfurase activity"/>
    <property type="evidence" value="ECO:0007669"/>
    <property type="project" value="UniProtKB-EC"/>
</dbReference>
<reference evidence="12 13" key="1">
    <citation type="submission" date="2019-02" db="EMBL/GenBank/DDBJ databases">
        <title>Deep-cultivation of Planctomycetes and their phenomic and genomic characterization uncovers novel biology.</title>
        <authorList>
            <person name="Wiegand S."/>
            <person name="Jogler M."/>
            <person name="Boedeker C."/>
            <person name="Pinto D."/>
            <person name="Vollmers J."/>
            <person name="Rivas-Marin E."/>
            <person name="Kohn T."/>
            <person name="Peeters S.H."/>
            <person name="Heuer A."/>
            <person name="Rast P."/>
            <person name="Oberbeckmann S."/>
            <person name="Bunk B."/>
            <person name="Jeske O."/>
            <person name="Meyerdierks A."/>
            <person name="Storesund J.E."/>
            <person name="Kallscheuer N."/>
            <person name="Luecker S."/>
            <person name="Lage O.M."/>
            <person name="Pohl T."/>
            <person name="Merkel B.J."/>
            <person name="Hornburger P."/>
            <person name="Mueller R.-W."/>
            <person name="Bruemmer F."/>
            <person name="Labrenz M."/>
            <person name="Spormann A.M."/>
            <person name="Op den Camp H."/>
            <person name="Overmann J."/>
            <person name="Amann R."/>
            <person name="Jetten M.S.M."/>
            <person name="Mascher T."/>
            <person name="Medema M.H."/>
            <person name="Devos D.P."/>
            <person name="Kaster A.-K."/>
            <person name="Ovreas L."/>
            <person name="Rohde M."/>
            <person name="Galperin M.Y."/>
            <person name="Jogler C."/>
        </authorList>
    </citation>
    <scope>NUCLEOTIDE SEQUENCE [LARGE SCALE GENOMIC DNA]</scope>
    <source>
        <strain evidence="12 13">Pan181</strain>
    </source>
</reference>
<keyword evidence="4 12" id="KW-0808">Transferase</keyword>
<dbReference type="Gene3D" id="3.40.640.10">
    <property type="entry name" value="Type I PLP-dependent aspartate aminotransferase-like (Major domain)"/>
    <property type="match status" value="1"/>
</dbReference>
<comment type="cofactor">
    <cofactor evidence="1 10">
        <name>pyridoxal 5'-phosphate</name>
        <dbReference type="ChEBI" id="CHEBI:597326"/>
    </cofactor>
</comment>
<accession>A0A518AWS5</accession>
<dbReference type="SUPFAM" id="SSF53383">
    <property type="entry name" value="PLP-dependent transferases"/>
    <property type="match status" value="1"/>
</dbReference>
<keyword evidence="7" id="KW-0408">Iron</keyword>
<dbReference type="InterPro" id="IPR020578">
    <property type="entry name" value="Aminotrans_V_PyrdxlP_BS"/>
</dbReference>
<dbReference type="PANTHER" id="PTHR11601:SF34">
    <property type="entry name" value="CYSTEINE DESULFURASE"/>
    <property type="match status" value="1"/>
</dbReference>
<dbReference type="PROSITE" id="PS00595">
    <property type="entry name" value="AA_TRANSFER_CLASS_5"/>
    <property type="match status" value="1"/>
</dbReference>
<dbReference type="RefSeq" id="WP_197528723.1">
    <property type="nucleotide sequence ID" value="NZ_CP036278.1"/>
</dbReference>
<comment type="catalytic activity">
    <reaction evidence="9">
        <text>(sulfur carrier)-H + L-cysteine = (sulfur carrier)-SH + L-alanine</text>
        <dbReference type="Rhea" id="RHEA:43892"/>
        <dbReference type="Rhea" id="RHEA-COMP:14737"/>
        <dbReference type="Rhea" id="RHEA-COMP:14739"/>
        <dbReference type="ChEBI" id="CHEBI:29917"/>
        <dbReference type="ChEBI" id="CHEBI:35235"/>
        <dbReference type="ChEBI" id="CHEBI:57972"/>
        <dbReference type="ChEBI" id="CHEBI:64428"/>
        <dbReference type="EC" id="2.8.1.7"/>
    </reaction>
</comment>
<evidence type="ECO:0000256" key="9">
    <source>
        <dbReference type="ARBA" id="ARBA00050776"/>
    </source>
</evidence>
<evidence type="ECO:0000313" key="13">
    <source>
        <dbReference type="Proteomes" id="UP000315750"/>
    </source>
</evidence>
<keyword evidence="8" id="KW-0411">Iron-sulfur</keyword>
<evidence type="ECO:0000259" key="11">
    <source>
        <dbReference type="Pfam" id="PF00266"/>
    </source>
</evidence>
<evidence type="ECO:0000256" key="7">
    <source>
        <dbReference type="ARBA" id="ARBA00023004"/>
    </source>
</evidence>
<dbReference type="InterPro" id="IPR000192">
    <property type="entry name" value="Aminotrans_V_dom"/>
</dbReference>
<evidence type="ECO:0000313" key="12">
    <source>
        <dbReference type="EMBL" id="QDU59173.1"/>
    </source>
</evidence>
<keyword evidence="13" id="KW-1185">Reference proteome</keyword>
<keyword evidence="5" id="KW-0479">Metal-binding</keyword>
<dbReference type="EC" id="2.8.1.7" evidence="3"/>
<organism evidence="12 13">
    <name type="scientific">Aeoliella mucimassa</name>
    <dbReference type="NCBI Taxonomy" id="2527972"/>
    <lineage>
        <taxon>Bacteria</taxon>
        <taxon>Pseudomonadati</taxon>
        <taxon>Planctomycetota</taxon>
        <taxon>Planctomycetia</taxon>
        <taxon>Pirellulales</taxon>
        <taxon>Lacipirellulaceae</taxon>
        <taxon>Aeoliella</taxon>
    </lineage>
</organism>
<dbReference type="InterPro" id="IPR015421">
    <property type="entry name" value="PyrdxlP-dep_Trfase_major"/>
</dbReference>
<sequence length="391" mass="41639">MDQPIYLDHNATTPMLLPVVEAMSEAMRAGYANPASQHGAGRRARRVVEDAREQIIRLLGGDTSGRQPDRLIFTSGGTEANNLALFGLAGSPVGAAKRLVTTGIEHPSIAAAADELARRGWQIERLPVDRSGVVDPQSLAPLLEQPSSMVSVMLGNNETGAIQPVGELATLATAAGVPMHTDAVQVVGKLAVDFRTLGVDLLSFTAHKLHGPLGIGALLLRGETPLAPQLFGGFQQAGLRPGTESAPLVVGMLTALECWHAEQAARREHLAKLRDRFEQQITAGCPQVVVVSKDTERLPHTSNLAFVGFDRQALFLALDMEQVACSTGSACASGSSEPSPVLLSMGLPEEQIGGSLRFSFATETTLAEVDEAVRRILLVCKRLEQQNTLRK</sequence>
<evidence type="ECO:0000256" key="3">
    <source>
        <dbReference type="ARBA" id="ARBA00012239"/>
    </source>
</evidence>
<dbReference type="Gene3D" id="1.10.260.50">
    <property type="match status" value="1"/>
</dbReference>
<evidence type="ECO:0000256" key="2">
    <source>
        <dbReference type="ARBA" id="ARBA00006490"/>
    </source>
</evidence>
<gene>
    <name evidence="12" type="primary">nifS</name>
    <name evidence="12" type="ORF">Pan181_54140</name>
</gene>
<evidence type="ECO:0000256" key="10">
    <source>
        <dbReference type="RuleBase" id="RU004504"/>
    </source>
</evidence>
<dbReference type="KEGG" id="amuc:Pan181_54140"/>
<proteinExistence type="inferred from homology"/>
<keyword evidence="6" id="KW-0663">Pyridoxal phosphate</keyword>
<feature type="domain" description="Aminotransferase class V" evidence="11">
    <location>
        <begin position="5"/>
        <end position="370"/>
    </location>
</feature>
<dbReference type="Gene3D" id="3.90.1150.10">
    <property type="entry name" value="Aspartate Aminotransferase, domain 1"/>
    <property type="match status" value="1"/>
</dbReference>
<dbReference type="PIRSF" id="PIRSF005572">
    <property type="entry name" value="NifS"/>
    <property type="match status" value="1"/>
</dbReference>
<dbReference type="GO" id="GO:0051536">
    <property type="term" value="F:iron-sulfur cluster binding"/>
    <property type="evidence" value="ECO:0007669"/>
    <property type="project" value="UniProtKB-KW"/>
</dbReference>
<dbReference type="Proteomes" id="UP000315750">
    <property type="component" value="Chromosome"/>
</dbReference>
<evidence type="ECO:0000256" key="6">
    <source>
        <dbReference type="ARBA" id="ARBA00022898"/>
    </source>
</evidence>
<evidence type="ECO:0000256" key="5">
    <source>
        <dbReference type="ARBA" id="ARBA00022723"/>
    </source>
</evidence>
<dbReference type="InterPro" id="IPR015422">
    <property type="entry name" value="PyrdxlP-dep_Trfase_small"/>
</dbReference>